<dbReference type="EMBL" id="FOHK01000005">
    <property type="protein sequence ID" value="SET23326.1"/>
    <property type="molecule type" value="Genomic_DNA"/>
</dbReference>
<dbReference type="Proteomes" id="UP000199308">
    <property type="component" value="Unassembled WGS sequence"/>
</dbReference>
<organism evidence="2 3">
    <name type="scientific">Thalassotalea agarivorans</name>
    <name type="common">Thalassomonas agarivorans</name>
    <dbReference type="NCBI Taxonomy" id="349064"/>
    <lineage>
        <taxon>Bacteria</taxon>
        <taxon>Pseudomonadati</taxon>
        <taxon>Pseudomonadota</taxon>
        <taxon>Gammaproteobacteria</taxon>
        <taxon>Alteromonadales</taxon>
        <taxon>Colwelliaceae</taxon>
        <taxon>Thalassotalea</taxon>
    </lineage>
</organism>
<dbReference type="AlphaFoldDB" id="A0A1I0CUV1"/>
<dbReference type="STRING" id="349064.SAMN05660429_01330"/>
<name>A0A1I0CUV1_THASX</name>
<evidence type="ECO:0000313" key="3">
    <source>
        <dbReference type="Proteomes" id="UP000199308"/>
    </source>
</evidence>
<proteinExistence type="predicted"/>
<dbReference type="SUPFAM" id="SSF82171">
    <property type="entry name" value="DPP6 N-terminal domain-like"/>
    <property type="match status" value="1"/>
</dbReference>
<feature type="signal peptide" evidence="1">
    <location>
        <begin position="1"/>
        <end position="22"/>
    </location>
</feature>
<evidence type="ECO:0000313" key="2">
    <source>
        <dbReference type="EMBL" id="SET23326.1"/>
    </source>
</evidence>
<keyword evidence="3" id="KW-1185">Reference proteome</keyword>
<keyword evidence="1" id="KW-0732">Signal</keyword>
<evidence type="ECO:0000256" key="1">
    <source>
        <dbReference type="SAM" id="SignalP"/>
    </source>
</evidence>
<dbReference type="Pfam" id="PF07676">
    <property type="entry name" value="PD40"/>
    <property type="match status" value="3"/>
</dbReference>
<sequence>MPSKSLVTLFALVGFSSATVHADNPAYASEAALTKAVEFAPGIISTKAHFEINTVFNKAGDNVLFARCADDFTRCTMMQSEFKQGAWQPAKKLFFSGGYLEADPYYSPDEQYIYFVSNRPIDGSNEKASSVNMWRSKQVNGQWQAPEYLPQLSSDANDLYPSLTANGDLYFPSFRNDQRLFYVAKATDSGFETPKPLPAEMLGEGGQIGDSVMLADGKTIIFSMRRSDSLGKGDLYVSYLVDGKWTVAKSLGEKVNTPDHEFTPIVSPDGKYLFFTRIENGRGNLYQIALSALR</sequence>
<dbReference type="OrthoDB" id="240809at2"/>
<dbReference type="RefSeq" id="WP_093328672.1">
    <property type="nucleotide sequence ID" value="NZ_AP027363.1"/>
</dbReference>
<reference evidence="2 3" key="1">
    <citation type="submission" date="2016-10" db="EMBL/GenBank/DDBJ databases">
        <authorList>
            <person name="de Groot N.N."/>
        </authorList>
    </citation>
    <scope>NUCLEOTIDE SEQUENCE [LARGE SCALE GENOMIC DNA]</scope>
    <source>
        <strain evidence="2 3">DSM 19706</strain>
    </source>
</reference>
<dbReference type="Gene3D" id="2.120.10.30">
    <property type="entry name" value="TolB, C-terminal domain"/>
    <property type="match status" value="1"/>
</dbReference>
<accession>A0A1I0CUV1</accession>
<dbReference type="InterPro" id="IPR011042">
    <property type="entry name" value="6-blade_b-propeller_TolB-like"/>
</dbReference>
<feature type="chain" id="PRO_5011726775" evidence="1">
    <location>
        <begin position="23"/>
        <end position="294"/>
    </location>
</feature>
<gene>
    <name evidence="2" type="ORF">SAMN05660429_01330</name>
</gene>
<protein>
    <submittedName>
        <fullName evidence="2">WD40-like Beta Propeller Repeat</fullName>
    </submittedName>
</protein>
<dbReference type="InterPro" id="IPR011659">
    <property type="entry name" value="WD40"/>
</dbReference>